<name>A0A6Y2VWQ5_SALET</name>
<protein>
    <submittedName>
        <fullName evidence="1">Uncharacterized protein</fullName>
    </submittedName>
</protein>
<evidence type="ECO:0000313" key="1">
    <source>
        <dbReference type="EMBL" id="HAB4703773.1"/>
    </source>
</evidence>
<accession>A0A6Y2VWQ5</accession>
<gene>
    <name evidence="1" type="ORF">GB065_21115</name>
</gene>
<sequence>MDFIFCPKFGLNHVDLADYFYNIKLHFVYMKDGVVKLRVLGTALAAMLGCVSVNTANATALPAKYWAGVKVLRNAEKGNTADDIFKFCQKENIPLHPVEPYFTGKNDFCVFAYTADQTDKAIRKTGYSTQDTMASLSKNWLQFEVYRSEGMGELLQPLYMLALVPEGQQFLIRKGMLRKSDVTGFNNTMELERSMKQKQAPKQPTAECISSEIQKALSEQPYIDRGVAEMAAKMKCSN</sequence>
<reference evidence="1" key="2">
    <citation type="submission" date="2019-10" db="EMBL/GenBank/DDBJ databases">
        <authorList>
            <consortium name="NCBI Pathogen Detection Project"/>
        </authorList>
    </citation>
    <scope>NUCLEOTIDE SEQUENCE</scope>
    <source>
        <strain evidence="1">Salmonella enterica</strain>
    </source>
</reference>
<dbReference type="EMBL" id="DAAGVH010000015">
    <property type="protein sequence ID" value="HAB4703773.1"/>
    <property type="molecule type" value="Genomic_DNA"/>
</dbReference>
<organism evidence="1">
    <name type="scientific">Salmonella enterica subsp. enterica serovar Mbandaka</name>
    <dbReference type="NCBI Taxonomy" id="192954"/>
    <lineage>
        <taxon>Bacteria</taxon>
        <taxon>Pseudomonadati</taxon>
        <taxon>Pseudomonadota</taxon>
        <taxon>Gammaproteobacteria</taxon>
        <taxon>Enterobacterales</taxon>
        <taxon>Enterobacteriaceae</taxon>
        <taxon>Salmonella</taxon>
    </lineage>
</organism>
<proteinExistence type="predicted"/>
<dbReference type="AlphaFoldDB" id="A0A6Y2VWQ5"/>
<comment type="caution">
    <text evidence="1">The sequence shown here is derived from an EMBL/GenBank/DDBJ whole genome shotgun (WGS) entry which is preliminary data.</text>
</comment>
<reference evidence="1" key="1">
    <citation type="journal article" date="2018" name="Genome Biol.">
        <title>SKESA: strategic k-mer extension for scrupulous assemblies.</title>
        <authorList>
            <person name="Souvorov A."/>
            <person name="Agarwala R."/>
            <person name="Lipman D.J."/>
        </authorList>
    </citation>
    <scope>NUCLEOTIDE SEQUENCE</scope>
    <source>
        <strain evidence="1">Salmonella enterica</strain>
    </source>
</reference>